<evidence type="ECO:0000256" key="1">
    <source>
        <dbReference type="ARBA" id="ARBA00004141"/>
    </source>
</evidence>
<organism evidence="8">
    <name type="scientific">Bracon brevicornis</name>
    <dbReference type="NCBI Taxonomy" id="1563983"/>
    <lineage>
        <taxon>Eukaryota</taxon>
        <taxon>Metazoa</taxon>
        <taxon>Ecdysozoa</taxon>
        <taxon>Arthropoda</taxon>
        <taxon>Hexapoda</taxon>
        <taxon>Insecta</taxon>
        <taxon>Pterygota</taxon>
        <taxon>Neoptera</taxon>
        <taxon>Endopterygota</taxon>
        <taxon>Hymenoptera</taxon>
        <taxon>Apocrita</taxon>
        <taxon>Ichneumonoidea</taxon>
        <taxon>Braconidae</taxon>
        <taxon>Braconinae</taxon>
        <taxon>Bracon</taxon>
    </lineage>
</organism>
<evidence type="ECO:0000256" key="5">
    <source>
        <dbReference type="ARBA" id="ARBA00023136"/>
    </source>
</evidence>
<dbReference type="AlphaFoldDB" id="A0A6V7J377"/>
<feature type="transmembrane region" description="Helical" evidence="6">
    <location>
        <begin position="47"/>
        <end position="68"/>
    </location>
</feature>
<feature type="transmembrane region" description="Helical" evidence="6">
    <location>
        <begin position="142"/>
        <end position="167"/>
    </location>
</feature>
<dbReference type="InterPro" id="IPR036259">
    <property type="entry name" value="MFS_trans_sf"/>
</dbReference>
<protein>
    <recommendedName>
        <fullName evidence="7">Major facilitator superfamily (MFS) profile domain-containing protein</fullName>
    </recommendedName>
</protein>
<name>A0A6V7J377_9HYME</name>
<sequence length="199" mass="21760">MMYIVKIIDQVKAPIDPYVASITYGCAQLSGCWLSTLTVDRYGRRPLLLLSCSAMAMSHCIIGTFFSLQSSGYCLSGYGWVPVAAVTVFGFSYASGVGPLAIVVSNEVFNPELASICNSIFLIGYSIIAFALLKLFPFVVGAIGFHNCFFVLMCTCTMGFFVILFTIPETKGRSLESIRDELQGRNGKIDNTEEEIPLH</sequence>
<evidence type="ECO:0000256" key="2">
    <source>
        <dbReference type="ARBA" id="ARBA00010992"/>
    </source>
</evidence>
<evidence type="ECO:0000256" key="6">
    <source>
        <dbReference type="SAM" id="Phobius"/>
    </source>
</evidence>
<dbReference type="SUPFAM" id="SSF103473">
    <property type="entry name" value="MFS general substrate transporter"/>
    <property type="match status" value="1"/>
</dbReference>
<dbReference type="InterPro" id="IPR005828">
    <property type="entry name" value="MFS_sugar_transport-like"/>
</dbReference>
<feature type="domain" description="Major facilitator superfamily (MFS) profile" evidence="7">
    <location>
        <begin position="1"/>
        <end position="171"/>
    </location>
</feature>
<dbReference type="InterPro" id="IPR020846">
    <property type="entry name" value="MFS_dom"/>
</dbReference>
<dbReference type="GO" id="GO:0005351">
    <property type="term" value="F:carbohydrate:proton symporter activity"/>
    <property type="evidence" value="ECO:0007669"/>
    <property type="project" value="TreeGrafter"/>
</dbReference>
<feature type="transmembrane region" description="Helical" evidence="6">
    <location>
        <begin position="116"/>
        <end position="136"/>
    </location>
</feature>
<dbReference type="PANTHER" id="PTHR48022:SF2">
    <property type="entry name" value="PLASTIDIC GLUCOSE TRANSPORTER 4"/>
    <property type="match status" value="1"/>
</dbReference>
<feature type="transmembrane region" description="Helical" evidence="6">
    <location>
        <begin position="80"/>
        <end position="104"/>
    </location>
</feature>
<proteinExistence type="inferred from homology"/>
<reference evidence="8" key="1">
    <citation type="submission" date="2020-07" db="EMBL/GenBank/DDBJ databases">
        <authorList>
            <person name="Ferguson B K."/>
        </authorList>
    </citation>
    <scope>NUCLEOTIDE SEQUENCE</scope>
    <source>
        <strain evidence="8">L06</strain>
    </source>
</reference>
<dbReference type="Pfam" id="PF00083">
    <property type="entry name" value="Sugar_tr"/>
    <property type="match status" value="1"/>
</dbReference>
<keyword evidence="3 6" id="KW-0812">Transmembrane</keyword>
<gene>
    <name evidence="8" type="ORF">BBRV_LOCUS37172</name>
</gene>
<keyword evidence="5 6" id="KW-0472">Membrane</keyword>
<dbReference type="GO" id="GO:0016020">
    <property type="term" value="C:membrane"/>
    <property type="evidence" value="ECO:0007669"/>
    <property type="project" value="UniProtKB-SubCell"/>
</dbReference>
<dbReference type="Gene3D" id="1.20.1250.20">
    <property type="entry name" value="MFS general substrate transporter like domains"/>
    <property type="match status" value="1"/>
</dbReference>
<accession>A0A6V7J377</accession>
<dbReference type="InterPro" id="IPR050360">
    <property type="entry name" value="MFS_Sugar_Transporters"/>
</dbReference>
<evidence type="ECO:0000259" key="7">
    <source>
        <dbReference type="PROSITE" id="PS50850"/>
    </source>
</evidence>
<comment type="similarity">
    <text evidence="2">Belongs to the major facilitator superfamily. Sugar transporter (TC 2.A.1.1) family.</text>
</comment>
<evidence type="ECO:0000256" key="4">
    <source>
        <dbReference type="ARBA" id="ARBA00022989"/>
    </source>
</evidence>
<evidence type="ECO:0000313" key="8">
    <source>
        <dbReference type="EMBL" id="CAD1544433.1"/>
    </source>
</evidence>
<dbReference type="PANTHER" id="PTHR48022">
    <property type="entry name" value="PLASTIDIC GLUCOSE TRANSPORTER 4"/>
    <property type="match status" value="1"/>
</dbReference>
<keyword evidence="4 6" id="KW-1133">Transmembrane helix</keyword>
<comment type="subcellular location">
    <subcellularLocation>
        <location evidence="1">Membrane</location>
        <topology evidence="1">Multi-pass membrane protein</topology>
    </subcellularLocation>
</comment>
<evidence type="ECO:0000256" key="3">
    <source>
        <dbReference type="ARBA" id="ARBA00022692"/>
    </source>
</evidence>
<dbReference type="PROSITE" id="PS50850">
    <property type="entry name" value="MFS"/>
    <property type="match status" value="1"/>
</dbReference>
<dbReference type="EMBL" id="CADCXW020000012">
    <property type="protein sequence ID" value="CAD1544433.1"/>
    <property type="molecule type" value="Genomic_DNA"/>
</dbReference>